<reference evidence="2 3" key="1">
    <citation type="journal article" date="2019" name="ISME J.">
        <title>Isolation and characterization of a thermophilic sulfur- and iron-reducing thaumarchaeote from a terrestrial acidic hot spring.</title>
        <authorList>
            <person name="Kato S."/>
            <person name="Itoh T."/>
            <person name="Yuki M."/>
            <person name="Nagamori M."/>
            <person name="Ohnishi M."/>
            <person name="Uematsu K."/>
            <person name="Suzuki K."/>
            <person name="Takashina T."/>
            <person name="Ohkuma M."/>
        </authorList>
    </citation>
    <scope>NUCLEOTIDE SEQUENCE [LARGE SCALE GENOMIC DNA]</scope>
    <source>
        <strain evidence="2 3">NAS-02</strain>
    </source>
</reference>
<accession>A0A4P2VPV0</accession>
<dbReference type="AlphaFoldDB" id="A0A4P2VPV0"/>
<name>A0A4P2VPV0_9ARCH</name>
<keyword evidence="1" id="KW-1133">Transmembrane helix</keyword>
<sequence length="56" mass="6435">MLVFLATIGIARLIITWKSSKVYYHGIGGYVIWWFVSYAAYLSFEAVHMASLVMCR</sequence>
<protein>
    <submittedName>
        <fullName evidence="2">Uncharacterized protein</fullName>
    </submittedName>
</protein>
<dbReference type="KEGG" id="ccai:NAS2_1561"/>
<dbReference type="EMBL" id="AP018732">
    <property type="protein sequence ID" value="BBE42938.1"/>
    <property type="molecule type" value="Genomic_DNA"/>
</dbReference>
<organism evidence="2 3">
    <name type="scientific">Conexivisphaera calida</name>
    <dbReference type="NCBI Taxonomy" id="1874277"/>
    <lineage>
        <taxon>Archaea</taxon>
        <taxon>Nitrososphaerota</taxon>
        <taxon>Conexivisphaeria</taxon>
        <taxon>Conexivisphaerales</taxon>
        <taxon>Conexivisphaeraceae</taxon>
        <taxon>Conexivisphaera</taxon>
    </lineage>
</organism>
<evidence type="ECO:0000313" key="3">
    <source>
        <dbReference type="Proteomes" id="UP000509448"/>
    </source>
</evidence>
<keyword evidence="3" id="KW-1185">Reference proteome</keyword>
<dbReference type="Proteomes" id="UP000509448">
    <property type="component" value="Chromosome"/>
</dbReference>
<keyword evidence="1" id="KW-0812">Transmembrane</keyword>
<gene>
    <name evidence="2" type="ORF">NAS2_1561</name>
</gene>
<evidence type="ECO:0000313" key="2">
    <source>
        <dbReference type="EMBL" id="BBE42938.1"/>
    </source>
</evidence>
<keyword evidence="1" id="KW-0472">Membrane</keyword>
<feature type="transmembrane region" description="Helical" evidence="1">
    <location>
        <begin position="23"/>
        <end position="44"/>
    </location>
</feature>
<evidence type="ECO:0000256" key="1">
    <source>
        <dbReference type="SAM" id="Phobius"/>
    </source>
</evidence>
<proteinExistence type="predicted"/>